<protein>
    <submittedName>
        <fullName evidence="1">Uncharacterized protein</fullName>
    </submittedName>
</protein>
<accession>A0A5M9MYS5</accession>
<gene>
    <name evidence="1" type="ORF">ATNIH1004_002476</name>
</gene>
<comment type="caution">
    <text evidence="1">The sequence shown here is derived from an EMBL/GenBank/DDBJ whole genome shotgun (WGS) entry which is preliminary data.</text>
</comment>
<dbReference type="EMBL" id="QUQM01000001">
    <property type="protein sequence ID" value="KAA8649799.1"/>
    <property type="molecule type" value="Genomic_DNA"/>
</dbReference>
<organism evidence="1 2">
    <name type="scientific">Aspergillus tanneri</name>
    <dbReference type="NCBI Taxonomy" id="1220188"/>
    <lineage>
        <taxon>Eukaryota</taxon>
        <taxon>Fungi</taxon>
        <taxon>Dikarya</taxon>
        <taxon>Ascomycota</taxon>
        <taxon>Pezizomycotina</taxon>
        <taxon>Eurotiomycetes</taxon>
        <taxon>Eurotiomycetidae</taxon>
        <taxon>Eurotiales</taxon>
        <taxon>Aspergillaceae</taxon>
        <taxon>Aspergillus</taxon>
        <taxon>Aspergillus subgen. Circumdati</taxon>
    </lineage>
</organism>
<dbReference type="Proteomes" id="UP000324241">
    <property type="component" value="Unassembled WGS sequence"/>
</dbReference>
<name>A0A5M9MYS5_9EURO</name>
<dbReference type="GeneID" id="54325178"/>
<dbReference type="RefSeq" id="XP_033429160.1">
    <property type="nucleotide sequence ID" value="XM_033567165.1"/>
</dbReference>
<sequence length="141" mass="15919">MVDNTKYKDTTTSAMIPLVHQTRETNEEWSLLILDSTTGIQVQVPLHTTRLKLLPLGPEHRDFAIKLDLNPTKHIGHGTPLDLNRVNEVHKYLDPATAHVSGLGCWVDFVVDDFVGWRMLAPSPVKDNLEKFGTERADFGY</sequence>
<evidence type="ECO:0000313" key="2">
    <source>
        <dbReference type="Proteomes" id="UP000324241"/>
    </source>
</evidence>
<evidence type="ECO:0000313" key="1">
    <source>
        <dbReference type="EMBL" id="KAA8649799.1"/>
    </source>
</evidence>
<dbReference type="AlphaFoldDB" id="A0A5M9MYS5"/>
<dbReference type="OrthoDB" id="630895at2759"/>
<reference evidence="1 2" key="1">
    <citation type="submission" date="2019-08" db="EMBL/GenBank/DDBJ databases">
        <title>The genome sequence of a newly discovered highly antifungal drug resistant Aspergillus species, Aspergillus tanneri NIH 1004.</title>
        <authorList>
            <person name="Mounaud S."/>
            <person name="Singh I."/>
            <person name="Joardar V."/>
            <person name="Pakala S."/>
            <person name="Pakala S."/>
            <person name="Venepally P."/>
            <person name="Chung J.K."/>
            <person name="Losada L."/>
            <person name="Nierman W.C."/>
        </authorList>
    </citation>
    <scope>NUCLEOTIDE SEQUENCE [LARGE SCALE GENOMIC DNA]</scope>
    <source>
        <strain evidence="1 2">NIH1004</strain>
    </source>
</reference>
<proteinExistence type="predicted"/>